<feature type="compositionally biased region" description="Acidic residues" evidence="1">
    <location>
        <begin position="1161"/>
        <end position="1189"/>
    </location>
</feature>
<organism evidence="4 5">
    <name type="scientific">Hohenbuehelia grisea</name>
    <dbReference type="NCBI Taxonomy" id="104357"/>
    <lineage>
        <taxon>Eukaryota</taxon>
        <taxon>Fungi</taxon>
        <taxon>Dikarya</taxon>
        <taxon>Basidiomycota</taxon>
        <taxon>Agaricomycotina</taxon>
        <taxon>Agaricomycetes</taxon>
        <taxon>Agaricomycetidae</taxon>
        <taxon>Agaricales</taxon>
        <taxon>Pleurotineae</taxon>
        <taxon>Pleurotaceae</taxon>
        <taxon>Hohenbuehelia</taxon>
    </lineage>
</organism>
<evidence type="ECO:0000256" key="1">
    <source>
        <dbReference type="SAM" id="MobiDB-lite"/>
    </source>
</evidence>
<feature type="compositionally biased region" description="Basic and acidic residues" evidence="1">
    <location>
        <begin position="1138"/>
        <end position="1149"/>
    </location>
</feature>
<feature type="transmembrane region" description="Helical" evidence="2">
    <location>
        <begin position="6"/>
        <end position="36"/>
    </location>
</feature>
<feature type="region of interest" description="Disordered" evidence="1">
    <location>
        <begin position="3103"/>
        <end position="3144"/>
    </location>
</feature>
<feature type="region of interest" description="Disordered" evidence="1">
    <location>
        <begin position="317"/>
        <end position="338"/>
    </location>
</feature>
<evidence type="ECO:0000259" key="3">
    <source>
        <dbReference type="Pfam" id="PF21678"/>
    </source>
</evidence>
<dbReference type="Proteomes" id="UP001556367">
    <property type="component" value="Unassembled WGS sequence"/>
</dbReference>
<protein>
    <recommendedName>
        <fullName evidence="3">Csf1 N-terminal domain-containing protein</fullName>
    </recommendedName>
</protein>
<keyword evidence="2" id="KW-0472">Membrane</keyword>
<dbReference type="PANTHER" id="PTHR32085:SF3">
    <property type="entry name" value="PROTEIN CSF1"/>
    <property type="match status" value="1"/>
</dbReference>
<feature type="region of interest" description="Disordered" evidence="1">
    <location>
        <begin position="1088"/>
        <end position="1193"/>
    </location>
</feature>
<reference evidence="5" key="1">
    <citation type="submission" date="2024-06" db="EMBL/GenBank/DDBJ databases">
        <title>Multi-omics analyses provide insights into the biosynthesis of the anticancer antibiotic pleurotin in Hohenbuehelia grisea.</title>
        <authorList>
            <person name="Weaver J.A."/>
            <person name="Alberti F."/>
        </authorList>
    </citation>
    <scope>NUCLEOTIDE SEQUENCE [LARGE SCALE GENOMIC DNA]</scope>
    <source>
        <strain evidence="5">T-177</strain>
    </source>
</reference>
<sequence length="3262" mass="364551">MLETLLLITCICIVIAVILYLFYWNRVVAFLLSLLFRVAFWNQGASRIWVEIGAIHISLITGRILLKEVSYHSSNQTIRIVKAQIEWRYWIRRPTLEEDIGVSFGTHDLKQSKPSRSCRVQVTLHGLECFMYNRTPAYESIIDHIMGNRLNRPSSRGTEMRWSSRKGSVSFIGSKVPTFAKRAGAWARSQLPSLDPKDLLPLGIEITKGVIIAGNKSTPQHLLAEFKRAAGTFGVVQSRSKHDLHKQLLDLKFLNAIVRFKKNDDYHEPMVSSGEKVQSRMQKYSRFEKASQYLRHAAFTKLWHQLKLFALTRPDVKTGKHPQPLPSSAKAGTKSVDAASPPREGFALWEYAEESRILEAPVLDLSYYVDVVGEVPPPSAQTEPTGVESIDIGNGGLPPQWGIDLMIRNGILRYGPWADRQRIDLQRAFFPQVFSDILPTPHLSPGDERMWTNLRIFIELLDNTTLHIPFREPSKDWQWDGLTKDPFRPKKREPAWIHVSVGDRSSINYMAPMVAGPEGYDPLLEVHLDTVEITSSLNDIRLVSAETCRVRAEMPSPLKWNAERKWVFGVTLRQPVLYLLRDHINMVTDLVRDWTTGPPHDYYRFVPMIYSLELEMHRYEANFYANDQNIIDKPLIKDDNAFLILRGNRFKTEVEIPSNVFRPDTTIIPFSLEVPDVSLDLSLPRWHTSALHTSPERNNIGHAAFFRVDASYRYFAEVRENNIERLKLDFQAKQVAFKALGWSIRYFMVMRDNYFGSFTHFSTLFEYLDKRKGGIPPGDPILAKYRPGKSNAFEVDMTVTATDSIMIAPAGLPGYETSPAVRIKQGDVPGVGPSLVLSIPEIQVQLRVHDYYMDMSLNMDTISGFFVDNFQEKVSRKLFSLAEKASSVVIDGINIVADRLFGPQPRTATYVCIWEVQVGAVKGILSAWDGQILVAALNAFRLNYIDAANAPAAEDLSPADPDITFLKFALGNVDVVWRANAAALALIVPTGLTINLNDQPGQYHRKVTSIRLPELQIKLLHACKQSWTEVAAVSGDVYLDIYAVPHGWKDSALAQEKFVKEQDALTRRAARMLGGAEISKVRHKGGVYLPQPRIARPRKANSDNASPRRVSRSHLGSGRWQKLSDLSESDVEEGVSEATRDARLAKTREATPLPLHRGYEDDQSIGDESDDEDLTPGESSDSDFPDEDIPSGSARRLYSKHLRRFTTHSLDRPVLWDSSAFSLLKDRERIISAAPPANPRDIPTMPKRPKTNNASPFDVSIVKLQCQRDFEFILTPLVTPVLFQLEESMRSKLLSPELHIDAIFAEHMSSFSKSLVPKETIVDLDIKGARIIALQHAILPGEKSPACDPPLPLTTVIALDCRIDRCRLVYHSNGAEPSLQASLQQLYFQVTPTNSTRNPRLLRRVASTLLTGLSVVMAQEDLEVFWNEFSMTLDPNGPEYMIALGLALKESFAALNLIWSRWRSYSSTLIQDIVHDVIQGSENIAIVDELSTIQPSYFVQRGIAHDLRDDSTLRFLFHLRSCLWMIDDRRAFRSLRKGTTSLNMRDTLKLLEKRFLSLTLDIEGSHIPLLRKLEETLFPSRRHIPSAKATPNISSASFRWKTVAFLIPSPSGGATSEVIIRNTSIASRQRLYGLDSNPPELARAGSELSQCKRFSLVISIQGVDVALSPYLMVFAHNTLRLRRQHSRRQPERRNTSPVPVKSIPSNSSLMDSNVEVEMCFSLHRFRLLAAAQNLTFDFSISGFGTTARLLSYDGKYSMNSALKSSNVSLQARSPKNPAESRDKDILASLSLSGVKVTAVARQDTDANPHLRCTFSLDEIALDVPRSALRLYRFAEEWKADFFPGIESMLQALLEEMKGSTSQVTGSPIQPPKTLAIHYQLQGTIKIVSISLQVMLGTWVSWKFSDALLSLQSSSAFLLRPSMDVGLQVPSQIVSITSGDDREGPEMRTRVKFAIPQISLAGRVDSSSVRISMLIDEFHSKVKAAHLHTLLAVQQKFGQDFNDLVALVQETQSKRPSSPNPVRSKPSSLKYQLHLKIRGFRVGLQGLTSILFLECKNIYGGLENTNGSTWHIGLSDLAFSLAPRSMADKRTAAFSRTLRSAFVVVDLSVSTHRRESSDPQNLDDLGFVLKIDIPKVHAVMQPSSIGEVGDFIDHIQAEILSLQEQRALELAALRERTKQVMKTFEVPAVDRDEPTGASPPWFKKYTVDISMRNFGVAFPLTLEHGLDLPQAGYRPSNAVRAFLFSIRSIHFGAQRGERGQAIMKDFTFQFVPRFRQSVASDFSGENHFTRNRLVYPEMTAQVRSETSSISRKIQVGASVSGFVLDLDSSIPEYVFSLVDVYRQGKERIERLATNAPRTPITPRQQEPDDTSLQKRYKAVPTSNILASLTFLSGKVRVHSGTAPSLGRSKSYSHDMPSDPDVGDDILELPVVSVWAEYRATPAAQKLLQGLDVEPSMLMFKSTIHSSENTLKPTLLPFITELTRHVETRMRKVSSQAPHPPKIVTTPSSSTFLRAEHVAQPVSSMRISFSLRIDQSKLELTCQPDVNVIAGLHWNSGGFIVNISPGARNVTFSGCVTGLTVGLKHGFLSEDCVRLDAKNLSFSVTFSKMHESISSVSMVIDTECSGAVHFSRFQDVLCFKAVWLDRIPILTAQGGTIEVVQPTKQLPATPIEKQDFTTAVLVRIREIKLNVDLGHSISAITLDLKDSLLRTKITESSHELSISVRDVALVACGNVSGIASVPNCVFQTVRRREAEAVDNDGSKTMLELRMTSGSLAAMLESEHQRLLSYRAEPLEIEVRDDWSKVSSKSLSENNPLRLSFVVSCANIIAAVTVNTIPKLLLYANKFKANLQAQRDGASRESKTFRVTRTPKPDNPLSAVANAMLSSARSRFKDAETGLSYVINQYMSLTLGSLRLMVFPRTMNDLEVAGFVARGVHARLDRLVEAYTLPSKRDLRLSFAGMTISRFHQLNSALAGDFAPLDGQQWLTALLKDAAEATIIGLPSMRMHMKSEEEVRERTFLPAPRSLVYDFDSRFVRREGMSDVEDIFITLNMALYSWLTVLRKGLAREMEQVQVTTDWRGASPLMASPAIGGRKKAPDPLQLVDAQKSAASPRSSMLGPPSTATLTTGKKSGRVDQVHSAAPSRTTYDLQTPQTAAFGASQIPFPQESDSASMDTGAIGQKQPGTGISYRVRHRNIERLTMRQLGEATPDVRHPFFAKKAGFNLEDSLPQYVHEYATVPLEEIMEVLLKLYSRQLLAGKKAESA</sequence>
<feature type="region of interest" description="Disordered" evidence="1">
    <location>
        <begin position="1682"/>
        <end position="1705"/>
    </location>
</feature>
<accession>A0ABR3JL67</accession>
<gene>
    <name evidence="4" type="ORF">HGRIS_002680</name>
</gene>
<keyword evidence="2" id="KW-0812">Transmembrane</keyword>
<dbReference type="InterPro" id="IPR029636">
    <property type="entry name" value="Csf1"/>
</dbReference>
<name>A0ABR3JL67_9AGAR</name>
<proteinExistence type="predicted"/>
<comment type="caution">
    <text evidence="4">The sequence shown here is derived from an EMBL/GenBank/DDBJ whole genome shotgun (WGS) entry which is preliminary data.</text>
</comment>
<keyword evidence="5" id="KW-1185">Reference proteome</keyword>
<evidence type="ECO:0000256" key="2">
    <source>
        <dbReference type="SAM" id="Phobius"/>
    </source>
</evidence>
<keyword evidence="2" id="KW-1133">Transmembrane helix</keyword>
<feature type="domain" description="Csf1 N-terminal" evidence="3">
    <location>
        <begin position="17"/>
        <end position="771"/>
    </location>
</feature>
<evidence type="ECO:0000313" key="5">
    <source>
        <dbReference type="Proteomes" id="UP001556367"/>
    </source>
</evidence>
<dbReference type="InterPro" id="IPR048636">
    <property type="entry name" value="Csf1_N"/>
</dbReference>
<dbReference type="EMBL" id="JASNQZ010000006">
    <property type="protein sequence ID" value="KAL0956539.1"/>
    <property type="molecule type" value="Genomic_DNA"/>
</dbReference>
<dbReference type="Pfam" id="PF21678">
    <property type="entry name" value="Csf1_N"/>
    <property type="match status" value="1"/>
</dbReference>
<evidence type="ECO:0000313" key="4">
    <source>
        <dbReference type="EMBL" id="KAL0956539.1"/>
    </source>
</evidence>
<dbReference type="PANTHER" id="PTHR32085">
    <property type="entry name" value="PROTEIN CSF1"/>
    <property type="match status" value="1"/>
</dbReference>